<gene>
    <name evidence="1" type="ORF">AVEN_92468_1</name>
</gene>
<evidence type="ECO:0000313" key="1">
    <source>
        <dbReference type="EMBL" id="GBL79246.1"/>
    </source>
</evidence>
<dbReference type="EMBL" id="BGPR01000018">
    <property type="protein sequence ID" value="GBL79246.1"/>
    <property type="molecule type" value="Genomic_DNA"/>
</dbReference>
<comment type="caution">
    <text evidence="1">The sequence shown here is derived from an EMBL/GenBank/DDBJ whole genome shotgun (WGS) entry which is preliminary data.</text>
</comment>
<accession>A0A4Y2AJ23</accession>
<organism evidence="1 2">
    <name type="scientific">Araneus ventricosus</name>
    <name type="common">Orbweaver spider</name>
    <name type="synonym">Epeira ventricosa</name>
    <dbReference type="NCBI Taxonomy" id="182803"/>
    <lineage>
        <taxon>Eukaryota</taxon>
        <taxon>Metazoa</taxon>
        <taxon>Ecdysozoa</taxon>
        <taxon>Arthropoda</taxon>
        <taxon>Chelicerata</taxon>
        <taxon>Arachnida</taxon>
        <taxon>Araneae</taxon>
        <taxon>Araneomorphae</taxon>
        <taxon>Entelegynae</taxon>
        <taxon>Araneoidea</taxon>
        <taxon>Araneidae</taxon>
        <taxon>Araneus</taxon>
    </lineage>
</organism>
<evidence type="ECO:0000313" key="2">
    <source>
        <dbReference type="Proteomes" id="UP000499080"/>
    </source>
</evidence>
<dbReference type="PANTHER" id="PTHR46114">
    <property type="entry name" value="APPLE DOMAIN-CONTAINING PROTEIN"/>
    <property type="match status" value="1"/>
</dbReference>
<protein>
    <submittedName>
        <fullName evidence="1">Uncharacterized protein</fullName>
    </submittedName>
</protein>
<dbReference type="AlphaFoldDB" id="A0A4Y2AJ23"/>
<reference evidence="1 2" key="1">
    <citation type="journal article" date="2019" name="Sci. Rep.">
        <title>Orb-weaving spider Araneus ventricosus genome elucidates the spidroin gene catalogue.</title>
        <authorList>
            <person name="Kono N."/>
            <person name="Nakamura H."/>
            <person name="Ohtoshi R."/>
            <person name="Moran D.A.P."/>
            <person name="Shinohara A."/>
            <person name="Yoshida Y."/>
            <person name="Fujiwara M."/>
            <person name="Mori M."/>
            <person name="Tomita M."/>
            <person name="Arakawa K."/>
        </authorList>
    </citation>
    <scope>NUCLEOTIDE SEQUENCE [LARGE SCALE GENOMIC DNA]</scope>
</reference>
<dbReference type="Proteomes" id="UP000499080">
    <property type="component" value="Unassembled WGS sequence"/>
</dbReference>
<name>A0A4Y2AJ23_ARAVE</name>
<proteinExistence type="predicted"/>
<dbReference type="PANTHER" id="PTHR46114:SF1">
    <property type="entry name" value="ZAD DOMAIN-CONTAINING PROTEIN"/>
    <property type="match status" value="1"/>
</dbReference>
<sequence>MLVGQSSQRPPLVQNWLVTSRCLNTRRKNVINTIFVPPVKVLLPPLHIKLGLMKQFIKSLSKNGECFRYMCSKFPKLSEAKLKEGVFAGPTYENCYPIPSFPVAVFRTGVRGGRLLLRESKGPQNLCNIHRSAKPVSNLRYCIHIFCELIQFTEKILPLLFKKNKGVKTVECKKVEPGPGTKHWEEISLGDLLPSQFDHPHLPMFLQNVETDLETLEQPSDYWNGTPPLCKLQGLV</sequence>
<keyword evidence="2" id="KW-1185">Reference proteome</keyword>